<dbReference type="GO" id="GO:0016787">
    <property type="term" value="F:hydrolase activity"/>
    <property type="evidence" value="ECO:0007669"/>
    <property type="project" value="UniProtKB-KW"/>
</dbReference>
<dbReference type="Pfam" id="PF05970">
    <property type="entry name" value="PIF1"/>
    <property type="match status" value="1"/>
</dbReference>
<comment type="cofactor">
    <cofactor evidence="1">
        <name>Mg(2+)</name>
        <dbReference type="ChEBI" id="CHEBI:18420"/>
    </cofactor>
</comment>
<evidence type="ECO:0000313" key="4">
    <source>
        <dbReference type="Proteomes" id="UP001415857"/>
    </source>
</evidence>
<keyword evidence="1" id="KW-0347">Helicase</keyword>
<evidence type="ECO:0000256" key="1">
    <source>
        <dbReference type="RuleBase" id="RU363044"/>
    </source>
</evidence>
<keyword evidence="1" id="KW-0234">DNA repair</keyword>
<gene>
    <name evidence="3" type="ORF">L1049_015239</name>
</gene>
<comment type="similarity">
    <text evidence="1">Belongs to the helicase family.</text>
</comment>
<accession>A0AAP0S3Y5</accession>
<dbReference type="Proteomes" id="UP001415857">
    <property type="component" value="Unassembled WGS sequence"/>
</dbReference>
<organism evidence="3 4">
    <name type="scientific">Liquidambar formosana</name>
    <name type="common">Formosan gum</name>
    <dbReference type="NCBI Taxonomy" id="63359"/>
    <lineage>
        <taxon>Eukaryota</taxon>
        <taxon>Viridiplantae</taxon>
        <taxon>Streptophyta</taxon>
        <taxon>Embryophyta</taxon>
        <taxon>Tracheophyta</taxon>
        <taxon>Spermatophyta</taxon>
        <taxon>Magnoliopsida</taxon>
        <taxon>eudicotyledons</taxon>
        <taxon>Gunneridae</taxon>
        <taxon>Pentapetalae</taxon>
        <taxon>Saxifragales</taxon>
        <taxon>Altingiaceae</taxon>
        <taxon>Liquidambar</taxon>
    </lineage>
</organism>
<dbReference type="GO" id="GO:0006310">
    <property type="term" value="P:DNA recombination"/>
    <property type="evidence" value="ECO:0007669"/>
    <property type="project" value="UniProtKB-KW"/>
</dbReference>
<dbReference type="EMBL" id="JBBPBK010000004">
    <property type="protein sequence ID" value="KAK9286834.1"/>
    <property type="molecule type" value="Genomic_DNA"/>
</dbReference>
<comment type="caution">
    <text evidence="3">The sequence shown here is derived from an EMBL/GenBank/DDBJ whole genome shotgun (WGS) entry which is preliminary data.</text>
</comment>
<feature type="domain" description="DNA helicase Pif1-like DEAD-box helicase" evidence="2">
    <location>
        <begin position="117"/>
        <end position="287"/>
    </location>
</feature>
<dbReference type="Gene3D" id="3.40.50.300">
    <property type="entry name" value="P-loop containing nucleotide triphosphate hydrolases"/>
    <property type="match status" value="1"/>
</dbReference>
<name>A0AAP0S3Y5_LIQFO</name>
<dbReference type="AlphaFoldDB" id="A0AAP0S3Y5"/>
<comment type="catalytic activity">
    <reaction evidence="1">
        <text>ATP + H2O = ADP + phosphate + H(+)</text>
        <dbReference type="Rhea" id="RHEA:13065"/>
        <dbReference type="ChEBI" id="CHEBI:15377"/>
        <dbReference type="ChEBI" id="CHEBI:15378"/>
        <dbReference type="ChEBI" id="CHEBI:30616"/>
        <dbReference type="ChEBI" id="CHEBI:43474"/>
        <dbReference type="ChEBI" id="CHEBI:456216"/>
        <dbReference type="EC" id="5.6.2.3"/>
    </reaction>
</comment>
<dbReference type="EC" id="5.6.2.3" evidence="1"/>
<evidence type="ECO:0000259" key="2">
    <source>
        <dbReference type="Pfam" id="PF05970"/>
    </source>
</evidence>
<dbReference type="InterPro" id="IPR010285">
    <property type="entry name" value="DNA_helicase_pif1-like_DEAD"/>
</dbReference>
<dbReference type="GO" id="GO:0043139">
    <property type="term" value="F:5'-3' DNA helicase activity"/>
    <property type="evidence" value="ECO:0007669"/>
    <property type="project" value="UniProtKB-EC"/>
</dbReference>
<dbReference type="InterPro" id="IPR027417">
    <property type="entry name" value="P-loop_NTPase"/>
</dbReference>
<dbReference type="GO" id="GO:0005524">
    <property type="term" value="F:ATP binding"/>
    <property type="evidence" value="ECO:0007669"/>
    <property type="project" value="UniProtKB-KW"/>
</dbReference>
<keyword evidence="4" id="KW-1185">Reference proteome</keyword>
<keyword evidence="1" id="KW-0378">Hydrolase</keyword>
<protein>
    <recommendedName>
        <fullName evidence="1">ATP-dependent DNA helicase</fullName>
        <ecNumber evidence="1">5.6.2.3</ecNumber>
    </recommendedName>
</protein>
<proteinExistence type="inferred from homology"/>
<dbReference type="PANTHER" id="PTHR10492:SF94">
    <property type="entry name" value="ATP-DEPENDENT DNA HELICASE"/>
    <property type="match status" value="1"/>
</dbReference>
<dbReference type="GO" id="GO:0006281">
    <property type="term" value="P:DNA repair"/>
    <property type="evidence" value="ECO:0007669"/>
    <property type="project" value="UniProtKB-KW"/>
</dbReference>
<keyword evidence="1" id="KW-0547">Nucleotide-binding</keyword>
<dbReference type="SUPFAM" id="SSF52540">
    <property type="entry name" value="P-loop containing nucleoside triphosphate hydrolases"/>
    <property type="match status" value="1"/>
</dbReference>
<reference evidence="3 4" key="1">
    <citation type="journal article" date="2024" name="Plant J.">
        <title>Genome sequences and population genomics reveal climatic adaptation and genomic divergence between two closely related sweetgum species.</title>
        <authorList>
            <person name="Xu W.Q."/>
            <person name="Ren C.Q."/>
            <person name="Zhang X.Y."/>
            <person name="Comes H.P."/>
            <person name="Liu X.H."/>
            <person name="Li Y.G."/>
            <person name="Kettle C.J."/>
            <person name="Jalonen R."/>
            <person name="Gaisberger H."/>
            <person name="Ma Y.Z."/>
            <person name="Qiu Y.X."/>
        </authorList>
    </citation>
    <scope>NUCLEOTIDE SEQUENCE [LARGE SCALE GENOMIC DNA]</scope>
    <source>
        <strain evidence="3">Hangzhou</strain>
    </source>
</reference>
<evidence type="ECO:0000313" key="3">
    <source>
        <dbReference type="EMBL" id="KAK9286834.1"/>
    </source>
</evidence>
<sequence length="287" mass="32686">MFERSSHLLDALSTSRAFATLLVYYEPFNVRKLWEDFLEPMSKDFKRIHGDSMDTQILGTLKSINFFFESVGKCIKDYDLPSEPTNPTESMYQRSREIDDEMVVEIPKEDNSASLTLNPEQKTAYETILDRVISGGSNVFFINDPRGIEKTYLYRALLDEVRRRGMIALATAMSSVAASIMPEGQTTHSCFKILILANEITLCNMSKQSRTVKLISRTKIIIWDEAPMAKRFAVETLDRSLKDIMNYQESFRGKVIVFGGDFRKVLPIVPKGTRAKTVSASLVRSYL</sequence>
<keyword evidence="1" id="KW-0233">DNA recombination</keyword>
<dbReference type="PANTHER" id="PTHR10492">
    <property type="match status" value="1"/>
</dbReference>
<dbReference type="GO" id="GO:0000723">
    <property type="term" value="P:telomere maintenance"/>
    <property type="evidence" value="ECO:0007669"/>
    <property type="project" value="InterPro"/>
</dbReference>
<keyword evidence="1" id="KW-0227">DNA damage</keyword>
<keyword evidence="1" id="KW-0067">ATP-binding</keyword>